<feature type="region of interest" description="Disordered" evidence="1">
    <location>
        <begin position="185"/>
        <end position="262"/>
    </location>
</feature>
<feature type="region of interest" description="Disordered" evidence="1">
    <location>
        <begin position="22"/>
        <end position="94"/>
    </location>
</feature>
<dbReference type="Proteomes" id="UP001497383">
    <property type="component" value="Chromosome 2"/>
</dbReference>
<name>A0ABP0ZNG7_9ASCO</name>
<reference evidence="2 3" key="1">
    <citation type="submission" date="2024-03" db="EMBL/GenBank/DDBJ databases">
        <authorList>
            <person name="Brejova B."/>
        </authorList>
    </citation>
    <scope>NUCLEOTIDE SEQUENCE [LARGE SCALE GENOMIC DNA]</scope>
    <source>
        <strain evidence="2 3">CBS 14171</strain>
    </source>
</reference>
<dbReference type="EMBL" id="OZ022406">
    <property type="protein sequence ID" value="CAK9437573.1"/>
    <property type="molecule type" value="Genomic_DNA"/>
</dbReference>
<evidence type="ECO:0000313" key="3">
    <source>
        <dbReference type="Proteomes" id="UP001497383"/>
    </source>
</evidence>
<protein>
    <submittedName>
        <fullName evidence="2">Uncharacterized protein</fullName>
    </submittedName>
</protein>
<evidence type="ECO:0000313" key="2">
    <source>
        <dbReference type="EMBL" id="CAK9437573.1"/>
    </source>
</evidence>
<sequence>MANQQYTYSNYLQYSPNMGQTNTNSINLGSASNNNNNNNSAQSNNHVSASNNNNNNNTNNNINNTSPLNNLSYLTPPGTSSNTASLSSSLSSTTSSMFGPTLSNTLAGSSSSSYSFHTPRLRYYLSKSFDIEDDLEFCPEIPTDHLHGYGHGIPGGHGGSLFGVGGNNSPSLKKFNPYTATVFSPSHEISQQQQQQQQLQSQLQSQQQLHSQSRQAQQQQQQPQLSKQQSPRVVTPRIRKPLEIINPHTKMRVGSPATKSES</sequence>
<dbReference type="RefSeq" id="XP_066828889.1">
    <property type="nucleotide sequence ID" value="XM_066971896.1"/>
</dbReference>
<evidence type="ECO:0000256" key="1">
    <source>
        <dbReference type="SAM" id="MobiDB-lite"/>
    </source>
</evidence>
<organism evidence="2 3">
    <name type="scientific">Lodderomyces beijingensis</name>
    <dbReference type="NCBI Taxonomy" id="1775926"/>
    <lineage>
        <taxon>Eukaryota</taxon>
        <taxon>Fungi</taxon>
        <taxon>Dikarya</taxon>
        <taxon>Ascomycota</taxon>
        <taxon>Saccharomycotina</taxon>
        <taxon>Pichiomycetes</taxon>
        <taxon>Debaryomycetaceae</taxon>
        <taxon>Candida/Lodderomyces clade</taxon>
        <taxon>Lodderomyces</taxon>
    </lineage>
</organism>
<feature type="compositionally biased region" description="Low complexity" evidence="1">
    <location>
        <begin position="79"/>
        <end position="94"/>
    </location>
</feature>
<proteinExistence type="predicted"/>
<feature type="compositionally biased region" description="Low complexity" evidence="1">
    <location>
        <begin position="190"/>
        <end position="230"/>
    </location>
</feature>
<dbReference type="GeneID" id="92207147"/>
<keyword evidence="3" id="KW-1185">Reference proteome</keyword>
<feature type="compositionally biased region" description="Low complexity" evidence="1">
    <location>
        <begin position="24"/>
        <end position="72"/>
    </location>
</feature>
<gene>
    <name evidence="2" type="ORF">LODBEIA_P19510</name>
</gene>
<accession>A0ABP0ZNG7</accession>